<dbReference type="GO" id="GO:0019901">
    <property type="term" value="F:protein kinase binding"/>
    <property type="evidence" value="ECO:0007669"/>
    <property type="project" value="TreeGrafter"/>
</dbReference>
<evidence type="ECO:0000256" key="6">
    <source>
        <dbReference type="ARBA" id="ARBA00022912"/>
    </source>
</evidence>
<evidence type="ECO:0000256" key="4">
    <source>
        <dbReference type="ARBA" id="ARBA00022553"/>
    </source>
</evidence>
<dbReference type="GO" id="GO:0005737">
    <property type="term" value="C:cytoplasm"/>
    <property type="evidence" value="ECO:0007669"/>
    <property type="project" value="TreeGrafter"/>
</dbReference>
<dbReference type="PROSITE" id="PS00383">
    <property type="entry name" value="TYR_PHOSPHATASE_1"/>
    <property type="match status" value="1"/>
</dbReference>
<comment type="subcellular location">
    <subcellularLocation>
        <location evidence="1">Endomembrane system</location>
    </subcellularLocation>
</comment>
<evidence type="ECO:0000259" key="11">
    <source>
        <dbReference type="PROSITE" id="PS50056"/>
    </source>
</evidence>
<evidence type="ECO:0000256" key="1">
    <source>
        <dbReference type="ARBA" id="ARBA00004308"/>
    </source>
</evidence>
<dbReference type="SMART" id="SM00194">
    <property type="entry name" value="PTPc"/>
    <property type="match status" value="1"/>
</dbReference>
<evidence type="ECO:0000256" key="5">
    <source>
        <dbReference type="ARBA" id="ARBA00022801"/>
    </source>
</evidence>
<dbReference type="PANTHER" id="PTHR46047">
    <property type="entry name" value="TYROSINE-PROTEIN PHOSPHATASE NON-RECEPTOR TYPE 61F"/>
    <property type="match status" value="1"/>
</dbReference>
<comment type="similarity">
    <text evidence="2">Belongs to the protein-tyrosine phosphatase family. Non-receptor class 1 subfamily.</text>
</comment>
<feature type="compositionally biased region" description="Basic and acidic residues" evidence="8">
    <location>
        <begin position="329"/>
        <end position="346"/>
    </location>
</feature>
<dbReference type="GO" id="GO:0004726">
    <property type="term" value="F:non-membrane spanning protein tyrosine phosphatase activity"/>
    <property type="evidence" value="ECO:0007669"/>
    <property type="project" value="TreeGrafter"/>
</dbReference>
<dbReference type="GO" id="GO:0046426">
    <property type="term" value="P:negative regulation of receptor signaling pathway via JAK-STAT"/>
    <property type="evidence" value="ECO:0007669"/>
    <property type="project" value="TreeGrafter"/>
</dbReference>
<dbReference type="Proteomes" id="UP000887540">
    <property type="component" value="Unplaced"/>
</dbReference>
<evidence type="ECO:0000256" key="7">
    <source>
        <dbReference type="ARBA" id="ARBA00023136"/>
    </source>
</evidence>
<reference evidence="13" key="1">
    <citation type="submission" date="2022-11" db="UniProtKB">
        <authorList>
            <consortium name="WormBaseParasite"/>
        </authorList>
    </citation>
    <scope>IDENTIFICATION</scope>
</reference>
<dbReference type="SUPFAM" id="SSF52799">
    <property type="entry name" value="(Phosphotyrosine protein) phosphatases II"/>
    <property type="match status" value="1"/>
</dbReference>
<dbReference type="AlphaFoldDB" id="A0A914C5C6"/>
<evidence type="ECO:0000313" key="12">
    <source>
        <dbReference type="Proteomes" id="UP000887540"/>
    </source>
</evidence>
<evidence type="ECO:0000259" key="10">
    <source>
        <dbReference type="PROSITE" id="PS50055"/>
    </source>
</evidence>
<dbReference type="InterPro" id="IPR016130">
    <property type="entry name" value="Tyr_Pase_AS"/>
</dbReference>
<evidence type="ECO:0000256" key="8">
    <source>
        <dbReference type="SAM" id="MobiDB-lite"/>
    </source>
</evidence>
<evidence type="ECO:0000256" key="9">
    <source>
        <dbReference type="SAM" id="Phobius"/>
    </source>
</evidence>
<dbReference type="PROSITE" id="PS50056">
    <property type="entry name" value="TYR_PHOSPHATASE_2"/>
    <property type="match status" value="1"/>
</dbReference>
<sequence length="408" mass="47647">MNSESIISTFDEIETNSKWLEVFYRINSKSEKQTEDLELTTNIAMEERNLDLNRYRNVLPYDQHRVRIKQTRNENDYINASPFNIPFANRRYILTQGPLSETAAHFWSMIWEQNSTIIVMLNKFVEHSGKMSFVKCHAYFPTNIRDGYPVHIGTKVEFDSFSCELISEDISDNFITRKIKLTALSSDNVEHENESRLITHFQFTRWPDFGVPESTSDFLYFLAEVRDAIDSLPFSSNIPPITIHCSAGIGRSGAFILADTVIEYFKLREKGAVSEEPPSTIEDLVVSLRRYRMGLIQTPEQLQFSWRAIVDYLNSNKPNNSITTGPPKSIERSGKKRSRNSDDSSEIIRRKEKVQEMKEKMKRHEQQRNRFFFLRWLPEEYSFSVVIFIAGVSMAMAGYCAYKFWFNR</sequence>
<dbReference type="WBParaSite" id="ACRNAN_Path_335.g1288.t1">
    <property type="protein sequence ID" value="ACRNAN_Path_335.g1288.t1"/>
    <property type="gene ID" value="ACRNAN_Path_335.g1288"/>
</dbReference>
<keyword evidence="4" id="KW-0597">Phosphoprotein</keyword>
<dbReference type="InterPro" id="IPR003595">
    <property type="entry name" value="Tyr_Pase_cat"/>
</dbReference>
<dbReference type="InterPro" id="IPR051985">
    <property type="entry name" value="NR_tyrosine_phosphatase"/>
</dbReference>
<keyword evidence="6" id="KW-0904">Protein phosphatase</keyword>
<feature type="domain" description="Tyrosine specific protein phosphatases" evidence="11">
    <location>
        <begin position="219"/>
        <end position="303"/>
    </location>
</feature>
<dbReference type="Gene3D" id="3.90.190.10">
    <property type="entry name" value="Protein tyrosine phosphatase superfamily"/>
    <property type="match status" value="1"/>
</dbReference>
<evidence type="ECO:0000313" key="13">
    <source>
        <dbReference type="WBParaSite" id="ACRNAN_Path_335.g1288.t1"/>
    </source>
</evidence>
<keyword evidence="9" id="KW-0812">Transmembrane</keyword>
<organism evidence="12 13">
    <name type="scientific">Acrobeloides nanus</name>
    <dbReference type="NCBI Taxonomy" id="290746"/>
    <lineage>
        <taxon>Eukaryota</taxon>
        <taxon>Metazoa</taxon>
        <taxon>Ecdysozoa</taxon>
        <taxon>Nematoda</taxon>
        <taxon>Chromadorea</taxon>
        <taxon>Rhabditida</taxon>
        <taxon>Tylenchina</taxon>
        <taxon>Cephalobomorpha</taxon>
        <taxon>Cephaloboidea</taxon>
        <taxon>Cephalobidae</taxon>
        <taxon>Acrobeloides</taxon>
    </lineage>
</organism>
<evidence type="ECO:0000256" key="3">
    <source>
        <dbReference type="ARBA" id="ARBA00013064"/>
    </source>
</evidence>
<dbReference type="InterPro" id="IPR000387">
    <property type="entry name" value="Tyr_Pase_dom"/>
</dbReference>
<dbReference type="EC" id="3.1.3.48" evidence="3"/>
<dbReference type="Pfam" id="PF00102">
    <property type="entry name" value="Y_phosphatase"/>
    <property type="match status" value="1"/>
</dbReference>
<feature type="region of interest" description="Disordered" evidence="8">
    <location>
        <begin position="319"/>
        <end position="346"/>
    </location>
</feature>
<keyword evidence="7 9" id="KW-0472">Membrane</keyword>
<dbReference type="PRINTS" id="PR00700">
    <property type="entry name" value="PRTYPHPHTASE"/>
</dbReference>
<dbReference type="PANTHER" id="PTHR46047:SF3">
    <property type="entry name" value="TYROSINE-PROTEIN PHOSPHATASE NON-RECEPTOR TYPE 61F"/>
    <property type="match status" value="1"/>
</dbReference>
<keyword evidence="5" id="KW-0378">Hydrolase</keyword>
<protein>
    <recommendedName>
        <fullName evidence="3">protein-tyrosine-phosphatase</fullName>
        <ecNumber evidence="3">3.1.3.48</ecNumber>
    </recommendedName>
</protein>
<evidence type="ECO:0000256" key="2">
    <source>
        <dbReference type="ARBA" id="ARBA00009701"/>
    </source>
</evidence>
<dbReference type="GO" id="GO:0005634">
    <property type="term" value="C:nucleus"/>
    <property type="evidence" value="ECO:0007669"/>
    <property type="project" value="TreeGrafter"/>
</dbReference>
<dbReference type="SMART" id="SM00404">
    <property type="entry name" value="PTPc_motif"/>
    <property type="match status" value="1"/>
</dbReference>
<feature type="transmembrane region" description="Helical" evidence="9">
    <location>
        <begin position="381"/>
        <end position="402"/>
    </location>
</feature>
<dbReference type="InterPro" id="IPR029021">
    <property type="entry name" value="Prot-tyrosine_phosphatase-like"/>
</dbReference>
<dbReference type="InterPro" id="IPR000242">
    <property type="entry name" value="PTP_cat"/>
</dbReference>
<keyword evidence="12" id="KW-1185">Reference proteome</keyword>
<proteinExistence type="inferred from homology"/>
<accession>A0A914C5C6</accession>
<dbReference type="GO" id="GO:0070373">
    <property type="term" value="P:negative regulation of ERK1 and ERK2 cascade"/>
    <property type="evidence" value="ECO:0007669"/>
    <property type="project" value="TreeGrafter"/>
</dbReference>
<dbReference type="GO" id="GO:0012505">
    <property type="term" value="C:endomembrane system"/>
    <property type="evidence" value="ECO:0007669"/>
    <property type="project" value="UniProtKB-SubCell"/>
</dbReference>
<keyword evidence="9" id="KW-1133">Transmembrane helix</keyword>
<dbReference type="PROSITE" id="PS50055">
    <property type="entry name" value="TYR_PHOSPHATASE_PTP"/>
    <property type="match status" value="1"/>
</dbReference>
<feature type="domain" description="Tyrosine-protein phosphatase" evidence="10">
    <location>
        <begin position="19"/>
        <end position="312"/>
    </location>
</feature>
<name>A0A914C5C6_9BILA</name>